<proteinExistence type="predicted"/>
<evidence type="ECO:0000313" key="2">
    <source>
        <dbReference type="WBParaSite" id="JU765_v2.g7056.t1"/>
    </source>
</evidence>
<name>A0AC34RI36_9BILA</name>
<organism evidence="1 2">
    <name type="scientific">Panagrolaimus sp. JU765</name>
    <dbReference type="NCBI Taxonomy" id="591449"/>
    <lineage>
        <taxon>Eukaryota</taxon>
        <taxon>Metazoa</taxon>
        <taxon>Ecdysozoa</taxon>
        <taxon>Nematoda</taxon>
        <taxon>Chromadorea</taxon>
        <taxon>Rhabditida</taxon>
        <taxon>Tylenchina</taxon>
        <taxon>Panagrolaimomorpha</taxon>
        <taxon>Panagrolaimoidea</taxon>
        <taxon>Panagrolaimidae</taxon>
        <taxon>Panagrolaimus</taxon>
    </lineage>
</organism>
<dbReference type="WBParaSite" id="JU765_v2.g7056.t1">
    <property type="protein sequence ID" value="JU765_v2.g7056.t1"/>
    <property type="gene ID" value="JU765_v2.g7056"/>
</dbReference>
<sequence length="95" mass="10876">MATSQAPTTERFHVLAQLEHLQSRYTGCGHTDTNKWEWVTNQHRDTCASIAGHPDHLSYMAVGKNFSRERARMELLNKMIQPCGPPPKRNPLDDF</sequence>
<protein>
    <submittedName>
        <fullName evidence="2">Splicing factor 3B subunit 5</fullName>
    </submittedName>
</protein>
<reference evidence="2" key="1">
    <citation type="submission" date="2022-11" db="UniProtKB">
        <authorList>
            <consortium name="WormBaseParasite"/>
        </authorList>
    </citation>
    <scope>IDENTIFICATION</scope>
</reference>
<dbReference type="Proteomes" id="UP000887576">
    <property type="component" value="Unplaced"/>
</dbReference>
<evidence type="ECO:0000313" key="1">
    <source>
        <dbReference type="Proteomes" id="UP000887576"/>
    </source>
</evidence>
<accession>A0AC34RI36</accession>